<dbReference type="PATRIC" id="fig|1125718.3.peg.2535"/>
<protein>
    <recommendedName>
        <fullName evidence="4">Lipoprotein</fullName>
    </recommendedName>
</protein>
<feature type="chain" id="PRO_5003743330" description="Lipoprotein" evidence="1">
    <location>
        <begin position="27"/>
        <end position="182"/>
    </location>
</feature>
<dbReference type="Proteomes" id="UP000002941">
    <property type="component" value="Unassembled WGS sequence"/>
</dbReference>
<gene>
    <name evidence="2" type="ORF">HMPREF1318_1614</name>
</gene>
<dbReference type="eggNOG" id="ENOG5031HCV">
    <property type="taxonomic scope" value="Bacteria"/>
</dbReference>
<accession>J1GYF6</accession>
<comment type="caution">
    <text evidence="2">The sequence shown here is derived from an EMBL/GenBank/DDBJ whole genome shotgun (WGS) entry which is preliminary data.</text>
</comment>
<organism evidence="2 3">
    <name type="scientific">Actinomyces massiliensis F0489</name>
    <dbReference type="NCBI Taxonomy" id="1125718"/>
    <lineage>
        <taxon>Bacteria</taxon>
        <taxon>Bacillati</taxon>
        <taxon>Actinomycetota</taxon>
        <taxon>Actinomycetes</taxon>
        <taxon>Actinomycetales</taxon>
        <taxon>Actinomycetaceae</taxon>
        <taxon>Actinomyces</taxon>
    </lineage>
</organism>
<keyword evidence="1" id="KW-0732">Signal</keyword>
<evidence type="ECO:0000313" key="2">
    <source>
        <dbReference type="EMBL" id="EJF37983.1"/>
    </source>
</evidence>
<reference evidence="2 3" key="1">
    <citation type="submission" date="2012-05" db="EMBL/GenBank/DDBJ databases">
        <authorList>
            <person name="Harkins D.M."/>
            <person name="Madupu R."/>
            <person name="Durkin A.S."/>
            <person name="Torralba M."/>
            <person name="Methe B."/>
            <person name="Sutton G.G."/>
            <person name="Nelson K.E."/>
        </authorList>
    </citation>
    <scope>NUCLEOTIDE SEQUENCE [LARGE SCALE GENOMIC DNA]</scope>
    <source>
        <strain evidence="2 3">F0489</strain>
    </source>
</reference>
<proteinExistence type="predicted"/>
<keyword evidence="3" id="KW-1185">Reference proteome</keyword>
<name>J1GYF6_9ACTO</name>
<feature type="signal peptide" evidence="1">
    <location>
        <begin position="1"/>
        <end position="26"/>
    </location>
</feature>
<evidence type="ECO:0008006" key="4">
    <source>
        <dbReference type="Google" id="ProtNLM"/>
    </source>
</evidence>
<dbReference type="EMBL" id="AKFT01000196">
    <property type="protein sequence ID" value="EJF37983.1"/>
    <property type="molecule type" value="Genomic_DNA"/>
</dbReference>
<dbReference type="RefSeq" id="WP_008733216.1">
    <property type="nucleotide sequence ID" value="NZ_AKFT01000196.1"/>
</dbReference>
<dbReference type="OrthoDB" id="3256669at2"/>
<dbReference type="AlphaFoldDB" id="J1GYF6"/>
<evidence type="ECO:0000256" key="1">
    <source>
        <dbReference type="SAM" id="SignalP"/>
    </source>
</evidence>
<sequence>MTRMQTRIRRRTGVLVTLVAASTASAGSLASLASLTACSSAGPVPGWDKAQDGGLRLIVPSGWDKTVPQSSLWSTRWTDPADKSSVLMTAQSVSAADAYQALDLAMNAARASTRGYLPGARTAITDGGTVVARQDYQTSWPYANRGATWAVSNGSRISLIDFSGESITDQQLETAGRWIELA</sequence>
<evidence type="ECO:0000313" key="3">
    <source>
        <dbReference type="Proteomes" id="UP000002941"/>
    </source>
</evidence>